<dbReference type="InterPro" id="IPR049326">
    <property type="entry name" value="Rhodopsin_dom_fungi"/>
</dbReference>
<reference evidence="8 9" key="1">
    <citation type="journal article" date="2016" name="Nat. Commun.">
        <title>Ectomycorrhizal ecology is imprinted in the genome of the dominant symbiotic fungus Cenococcum geophilum.</title>
        <authorList>
            <consortium name="DOE Joint Genome Institute"/>
            <person name="Peter M."/>
            <person name="Kohler A."/>
            <person name="Ohm R.A."/>
            <person name="Kuo A."/>
            <person name="Krutzmann J."/>
            <person name="Morin E."/>
            <person name="Arend M."/>
            <person name="Barry K.W."/>
            <person name="Binder M."/>
            <person name="Choi C."/>
            <person name="Clum A."/>
            <person name="Copeland A."/>
            <person name="Grisel N."/>
            <person name="Haridas S."/>
            <person name="Kipfer T."/>
            <person name="LaButti K."/>
            <person name="Lindquist E."/>
            <person name="Lipzen A."/>
            <person name="Maire R."/>
            <person name="Meier B."/>
            <person name="Mihaltcheva S."/>
            <person name="Molinier V."/>
            <person name="Murat C."/>
            <person name="Poggeler S."/>
            <person name="Quandt C.A."/>
            <person name="Sperisen C."/>
            <person name="Tritt A."/>
            <person name="Tisserant E."/>
            <person name="Crous P.W."/>
            <person name="Henrissat B."/>
            <person name="Nehls U."/>
            <person name="Egli S."/>
            <person name="Spatafora J.W."/>
            <person name="Grigoriev I.V."/>
            <person name="Martin F.M."/>
        </authorList>
    </citation>
    <scope>NUCLEOTIDE SEQUENCE [LARGE SCALE GENOMIC DNA]</scope>
    <source>
        <strain evidence="8 9">CBS 207.34</strain>
    </source>
</reference>
<keyword evidence="9" id="KW-1185">Reference proteome</keyword>
<feature type="domain" description="Rhodopsin" evidence="7">
    <location>
        <begin position="45"/>
        <end position="145"/>
    </location>
</feature>
<protein>
    <recommendedName>
        <fullName evidence="7">Rhodopsin domain-containing protein</fullName>
    </recommendedName>
</protein>
<organism evidence="8 9">
    <name type="scientific">Glonium stellatum</name>
    <dbReference type="NCBI Taxonomy" id="574774"/>
    <lineage>
        <taxon>Eukaryota</taxon>
        <taxon>Fungi</taxon>
        <taxon>Dikarya</taxon>
        <taxon>Ascomycota</taxon>
        <taxon>Pezizomycotina</taxon>
        <taxon>Dothideomycetes</taxon>
        <taxon>Pleosporomycetidae</taxon>
        <taxon>Gloniales</taxon>
        <taxon>Gloniaceae</taxon>
        <taxon>Glonium</taxon>
    </lineage>
</organism>
<evidence type="ECO:0000256" key="2">
    <source>
        <dbReference type="ARBA" id="ARBA00022692"/>
    </source>
</evidence>
<comment type="subcellular location">
    <subcellularLocation>
        <location evidence="1">Membrane</location>
        <topology evidence="1">Multi-pass membrane protein</topology>
    </subcellularLocation>
</comment>
<evidence type="ECO:0000313" key="9">
    <source>
        <dbReference type="Proteomes" id="UP000250140"/>
    </source>
</evidence>
<accession>A0A8E2F386</accession>
<feature type="transmembrane region" description="Helical" evidence="6">
    <location>
        <begin position="103"/>
        <end position="122"/>
    </location>
</feature>
<evidence type="ECO:0000256" key="3">
    <source>
        <dbReference type="ARBA" id="ARBA00022989"/>
    </source>
</evidence>
<sequence>MTEPTIQDMMSWPLPNYVNPHTRRGLLLAIDIPCLVIMTFFVASRLSSKISKKITISIDDWVMLLAWVLAVSATVVDLVSIHYGTGVHLWDMKSVWVPMAGKLALATQALFAPCVGLTKMSIRMTYLRLFPSQANRRFYEGAVLYVINIIEINFGVVCGSLPGAKPVIRCCFPARFGSSHGDSYGSSRKRPARDNSFPFQEISNEDVRPIGAITVKQDIQLYRVPTDKTGYGASAGSAASRDIGVRAASGDAGSEDWIFNPHSK</sequence>
<keyword evidence="4 6" id="KW-0472">Membrane</keyword>
<feature type="transmembrane region" description="Helical" evidence="6">
    <location>
        <begin position="64"/>
        <end position="83"/>
    </location>
</feature>
<evidence type="ECO:0000256" key="5">
    <source>
        <dbReference type="ARBA" id="ARBA00038359"/>
    </source>
</evidence>
<dbReference type="PANTHER" id="PTHR33048:SF129">
    <property type="entry name" value="INTEGRAL MEMBRANE PROTEIN-RELATED"/>
    <property type="match status" value="1"/>
</dbReference>
<evidence type="ECO:0000259" key="7">
    <source>
        <dbReference type="Pfam" id="PF20684"/>
    </source>
</evidence>
<dbReference type="InterPro" id="IPR052337">
    <property type="entry name" value="SAT4-like"/>
</dbReference>
<dbReference type="Proteomes" id="UP000250140">
    <property type="component" value="Unassembled WGS sequence"/>
</dbReference>
<proteinExistence type="inferred from homology"/>
<name>A0A8E2F386_9PEZI</name>
<gene>
    <name evidence="8" type="ORF">AOQ84DRAFT_388014</name>
</gene>
<dbReference type="GO" id="GO:0016020">
    <property type="term" value="C:membrane"/>
    <property type="evidence" value="ECO:0007669"/>
    <property type="project" value="UniProtKB-SubCell"/>
</dbReference>
<comment type="similarity">
    <text evidence="5">Belongs to the SAT4 family.</text>
</comment>
<keyword evidence="2 6" id="KW-0812">Transmembrane</keyword>
<keyword evidence="3 6" id="KW-1133">Transmembrane helix</keyword>
<dbReference type="PANTHER" id="PTHR33048">
    <property type="entry name" value="PTH11-LIKE INTEGRAL MEMBRANE PROTEIN (AFU_ORTHOLOGUE AFUA_5G11245)"/>
    <property type="match status" value="1"/>
</dbReference>
<evidence type="ECO:0000256" key="1">
    <source>
        <dbReference type="ARBA" id="ARBA00004141"/>
    </source>
</evidence>
<dbReference type="EMBL" id="KV749382">
    <property type="protein sequence ID" value="OCL09666.1"/>
    <property type="molecule type" value="Genomic_DNA"/>
</dbReference>
<dbReference type="Pfam" id="PF20684">
    <property type="entry name" value="Fung_rhodopsin"/>
    <property type="match status" value="1"/>
</dbReference>
<evidence type="ECO:0000256" key="4">
    <source>
        <dbReference type="ARBA" id="ARBA00023136"/>
    </source>
</evidence>
<feature type="transmembrane region" description="Helical" evidence="6">
    <location>
        <begin position="142"/>
        <end position="164"/>
    </location>
</feature>
<dbReference type="AlphaFoldDB" id="A0A8E2F386"/>
<evidence type="ECO:0000256" key="6">
    <source>
        <dbReference type="SAM" id="Phobius"/>
    </source>
</evidence>
<dbReference type="OrthoDB" id="5401779at2759"/>
<evidence type="ECO:0000313" key="8">
    <source>
        <dbReference type="EMBL" id="OCL09666.1"/>
    </source>
</evidence>
<feature type="transmembrane region" description="Helical" evidence="6">
    <location>
        <begin position="25"/>
        <end position="43"/>
    </location>
</feature>